<feature type="region of interest" description="Disordered" evidence="1">
    <location>
        <begin position="1"/>
        <end position="52"/>
    </location>
</feature>
<keyword evidence="3" id="KW-1185">Reference proteome</keyword>
<dbReference type="OrthoDB" id="10418663at2759"/>
<dbReference type="AlphaFoldDB" id="A0A812PFQ4"/>
<evidence type="ECO:0000313" key="2">
    <source>
        <dbReference type="EMBL" id="CAE7361148.1"/>
    </source>
</evidence>
<sequence>MKRRRLVGKQPARASAPEAVAGSDDSFVAGAAETERTTATAANTNADPPEDVKNLQFDLKRRWNVLDSREDCPLQDDGERRDMLAEMSRTLKRGSSSWQNPFGGDDKEYFLDSFCELAKYQQKAFFRIACSCASKGGGDMIGLNFDEQGPAVWQFNAIGRQMTDDDLRRVLLTPPEPPFYVDPLRGSDEQKGSQLEPLASCAKAQELVAAYQDRHPEADLEGQPVVKVTCRPPTCTFLRCAVQGCRNQVCKTHGDGKGTWENNWVDFDFSFRVVKCGWEGCEVAFCSRHASKMGSCEVCTHGTQAEAAMIGESCPPLGFFFCDRHLTRCRKRLDALTEDDGSEVDEDESASDECGFYCCPACIDSHRCGDNPLDYV</sequence>
<accession>A0A812PFQ4</accession>
<evidence type="ECO:0000256" key="1">
    <source>
        <dbReference type="SAM" id="MobiDB-lite"/>
    </source>
</evidence>
<name>A0A812PFQ4_9DINO</name>
<gene>
    <name evidence="2" type="ORF">SNAT2548_LOCUS19422</name>
</gene>
<proteinExistence type="predicted"/>
<comment type="caution">
    <text evidence="2">The sequence shown here is derived from an EMBL/GenBank/DDBJ whole genome shotgun (WGS) entry which is preliminary data.</text>
</comment>
<dbReference type="EMBL" id="CAJNDS010002178">
    <property type="protein sequence ID" value="CAE7361148.1"/>
    <property type="molecule type" value="Genomic_DNA"/>
</dbReference>
<evidence type="ECO:0000313" key="3">
    <source>
        <dbReference type="Proteomes" id="UP000604046"/>
    </source>
</evidence>
<dbReference type="Proteomes" id="UP000604046">
    <property type="component" value="Unassembled WGS sequence"/>
</dbReference>
<organism evidence="2 3">
    <name type="scientific">Symbiodinium natans</name>
    <dbReference type="NCBI Taxonomy" id="878477"/>
    <lineage>
        <taxon>Eukaryota</taxon>
        <taxon>Sar</taxon>
        <taxon>Alveolata</taxon>
        <taxon>Dinophyceae</taxon>
        <taxon>Suessiales</taxon>
        <taxon>Symbiodiniaceae</taxon>
        <taxon>Symbiodinium</taxon>
    </lineage>
</organism>
<feature type="compositionally biased region" description="Low complexity" evidence="1">
    <location>
        <begin position="29"/>
        <end position="46"/>
    </location>
</feature>
<protein>
    <submittedName>
        <fullName evidence="2">Uncharacterized protein</fullName>
    </submittedName>
</protein>
<reference evidence="2" key="1">
    <citation type="submission" date="2021-02" db="EMBL/GenBank/DDBJ databases">
        <authorList>
            <person name="Dougan E. K."/>
            <person name="Rhodes N."/>
            <person name="Thang M."/>
            <person name="Chan C."/>
        </authorList>
    </citation>
    <scope>NUCLEOTIDE SEQUENCE</scope>
</reference>